<dbReference type="Gene3D" id="1.10.8.60">
    <property type="match status" value="2"/>
</dbReference>
<proteinExistence type="inferred from homology"/>
<evidence type="ECO:0000256" key="4">
    <source>
        <dbReference type="SAM" id="MobiDB-lite"/>
    </source>
</evidence>
<dbReference type="FunFam" id="3.40.50.300:FF:000216">
    <property type="entry name" value="Type VII secretion ATPase EccA"/>
    <property type="match status" value="2"/>
</dbReference>
<comment type="caution">
    <text evidence="6">The sequence shown here is derived from an EMBL/GenBank/DDBJ whole genome shotgun (WGS) entry which is preliminary data.</text>
</comment>
<dbReference type="InterPro" id="IPR027417">
    <property type="entry name" value="P-loop_NTPase"/>
</dbReference>
<dbReference type="CDD" id="cd00009">
    <property type="entry name" value="AAA"/>
    <property type="match status" value="3"/>
</dbReference>
<feature type="compositionally biased region" description="Basic and acidic residues" evidence="4">
    <location>
        <begin position="2279"/>
        <end position="2288"/>
    </location>
</feature>
<dbReference type="InterPro" id="IPR000641">
    <property type="entry name" value="CbxX/CfxQ"/>
</dbReference>
<dbReference type="FunFam" id="3.40.50.300:FF:001660">
    <property type="entry name" value="NF-X1 finger and helicase protein, putative"/>
    <property type="match status" value="1"/>
</dbReference>
<dbReference type="Proteomes" id="UP000284706">
    <property type="component" value="Unassembled WGS sequence"/>
</dbReference>
<feature type="domain" description="AAA+ ATPase" evidence="5">
    <location>
        <begin position="1381"/>
        <end position="1518"/>
    </location>
</feature>
<feature type="region of interest" description="Disordered" evidence="4">
    <location>
        <begin position="2310"/>
        <end position="2397"/>
    </location>
</feature>
<dbReference type="Pfam" id="PF13087">
    <property type="entry name" value="AAA_12"/>
    <property type="match status" value="1"/>
</dbReference>
<evidence type="ECO:0000313" key="7">
    <source>
        <dbReference type="Proteomes" id="UP000284706"/>
    </source>
</evidence>
<feature type="compositionally biased region" description="Basic residues" evidence="4">
    <location>
        <begin position="2177"/>
        <end position="2190"/>
    </location>
</feature>
<dbReference type="InterPro" id="IPR041677">
    <property type="entry name" value="DNA2/NAM7_AAA_11"/>
</dbReference>
<gene>
    <name evidence="6" type="ORF">CVT26_015003</name>
</gene>
<dbReference type="InterPro" id="IPR041679">
    <property type="entry name" value="DNA2/NAM7-like_C"/>
</dbReference>
<dbReference type="CDD" id="cd06008">
    <property type="entry name" value="NF-X1-zinc-finger"/>
    <property type="match status" value="1"/>
</dbReference>
<dbReference type="Gene3D" id="3.40.50.300">
    <property type="entry name" value="P-loop containing nucleotide triphosphate hydrolases"/>
    <property type="match status" value="5"/>
</dbReference>
<protein>
    <recommendedName>
        <fullName evidence="5">AAA+ ATPase domain-containing protein</fullName>
    </recommendedName>
</protein>
<dbReference type="InterPro" id="IPR050773">
    <property type="entry name" value="CbxX/CfxQ_RuBisCO_ESX"/>
</dbReference>
<dbReference type="Pfam" id="PF17866">
    <property type="entry name" value="AAA_lid_6"/>
    <property type="match status" value="1"/>
</dbReference>
<feature type="compositionally biased region" description="Basic and acidic residues" evidence="4">
    <location>
        <begin position="2371"/>
        <end position="2397"/>
    </location>
</feature>
<dbReference type="InterPro" id="IPR003593">
    <property type="entry name" value="AAA+_ATPase"/>
</dbReference>
<dbReference type="SMART" id="SM00382">
    <property type="entry name" value="AAA"/>
    <property type="match status" value="4"/>
</dbReference>
<accession>A0A409YP80</accession>
<name>A0A409YP80_9AGAR</name>
<keyword evidence="2" id="KW-0547">Nucleotide-binding</keyword>
<dbReference type="CDD" id="cd17936">
    <property type="entry name" value="EEXXEc_NFX1"/>
    <property type="match status" value="1"/>
</dbReference>
<evidence type="ECO:0000259" key="5">
    <source>
        <dbReference type="SMART" id="SM00382"/>
    </source>
</evidence>
<keyword evidence="7" id="KW-1185">Reference proteome</keyword>
<dbReference type="OrthoDB" id="2423195at2759"/>
<dbReference type="InterPro" id="IPR041627">
    <property type="entry name" value="AAA_lid_6"/>
</dbReference>
<evidence type="ECO:0000313" key="6">
    <source>
        <dbReference type="EMBL" id="PPR04624.1"/>
    </source>
</evidence>
<evidence type="ECO:0000256" key="2">
    <source>
        <dbReference type="ARBA" id="ARBA00022741"/>
    </source>
</evidence>
<dbReference type="EMBL" id="NHYE01000589">
    <property type="protein sequence ID" value="PPR04624.1"/>
    <property type="molecule type" value="Genomic_DNA"/>
</dbReference>
<dbReference type="GO" id="GO:0016887">
    <property type="term" value="F:ATP hydrolysis activity"/>
    <property type="evidence" value="ECO:0007669"/>
    <property type="project" value="InterPro"/>
</dbReference>
<dbReference type="GO" id="GO:0004386">
    <property type="term" value="F:helicase activity"/>
    <property type="evidence" value="ECO:0007669"/>
    <property type="project" value="InterPro"/>
</dbReference>
<dbReference type="Pfam" id="PF13086">
    <property type="entry name" value="AAA_11"/>
    <property type="match status" value="1"/>
</dbReference>
<feature type="region of interest" description="Disordered" evidence="4">
    <location>
        <begin position="1217"/>
        <end position="1289"/>
    </location>
</feature>
<feature type="compositionally biased region" description="Low complexity" evidence="4">
    <location>
        <begin position="2210"/>
        <end position="2224"/>
    </location>
</feature>
<dbReference type="InParanoid" id="A0A409YP80"/>
<dbReference type="STRING" id="231916.A0A409YP80"/>
<dbReference type="FunFam" id="1.10.8.60:FF:000160">
    <property type="entry name" value="WGS project CABT00000000 data, contig 2.55"/>
    <property type="match status" value="1"/>
</dbReference>
<evidence type="ECO:0000256" key="1">
    <source>
        <dbReference type="ARBA" id="ARBA00010378"/>
    </source>
</evidence>
<feature type="domain" description="AAA+ ATPase" evidence="5">
    <location>
        <begin position="1661"/>
        <end position="1784"/>
    </location>
</feature>
<dbReference type="InterPro" id="IPR003959">
    <property type="entry name" value="ATPase_AAA_core"/>
</dbReference>
<comment type="similarity">
    <text evidence="1">Belongs to the CbxX/CfxQ family.</text>
</comment>
<dbReference type="PANTHER" id="PTHR43392:SF2">
    <property type="entry name" value="AAA-TYPE ATPASE FAMILY PROTEIN _ ANKYRIN REPEAT FAMILY PROTEIN"/>
    <property type="match status" value="1"/>
</dbReference>
<dbReference type="Pfam" id="PF00004">
    <property type="entry name" value="AAA"/>
    <property type="match status" value="3"/>
</dbReference>
<feature type="compositionally biased region" description="Basic and acidic residues" evidence="4">
    <location>
        <begin position="1149"/>
        <end position="1172"/>
    </location>
</feature>
<feature type="domain" description="AAA+ ATPase" evidence="5">
    <location>
        <begin position="481"/>
        <end position="1022"/>
    </location>
</feature>
<feature type="compositionally biased region" description="Polar residues" evidence="4">
    <location>
        <begin position="2225"/>
        <end position="2251"/>
    </location>
</feature>
<organism evidence="6 7">
    <name type="scientific">Gymnopilus dilepis</name>
    <dbReference type="NCBI Taxonomy" id="231916"/>
    <lineage>
        <taxon>Eukaryota</taxon>
        <taxon>Fungi</taxon>
        <taxon>Dikarya</taxon>
        <taxon>Basidiomycota</taxon>
        <taxon>Agaricomycotina</taxon>
        <taxon>Agaricomycetes</taxon>
        <taxon>Agaricomycetidae</taxon>
        <taxon>Agaricales</taxon>
        <taxon>Agaricineae</taxon>
        <taxon>Hymenogastraceae</taxon>
        <taxon>Gymnopilus</taxon>
    </lineage>
</organism>
<feature type="domain" description="AAA+ ATPase" evidence="5">
    <location>
        <begin position="1945"/>
        <end position="2082"/>
    </location>
</feature>
<feature type="compositionally biased region" description="Polar residues" evidence="4">
    <location>
        <begin position="1225"/>
        <end position="1234"/>
    </location>
</feature>
<dbReference type="SUPFAM" id="SSF52540">
    <property type="entry name" value="P-loop containing nucleoside triphosphate hydrolases"/>
    <property type="match status" value="4"/>
</dbReference>
<feature type="compositionally biased region" description="Basic and acidic residues" evidence="4">
    <location>
        <begin position="2323"/>
        <end position="2363"/>
    </location>
</feature>
<keyword evidence="3" id="KW-0067">ATP-binding</keyword>
<sequence length="2436" mass="270941">MDRERVRVARLNKVFFSILSGNTTISPHHGPLFLEAFYNQSDHADCVGRLASSIAGLSALKTAMQYDLSTKFLNTHASATLQYLQHPDIGAISNGDVLRSILLKIVDPPIFWMEFRKAFQRGELDENAALAFAWLLLQLCLLPAEDGVRYREHAETDSIINTLLSSPSKKFNEYGAKIKEVLTTSSNPTTPAATAGARAGGRHDNDFEDFRKIAILPTSDELSCKEPPFLRPSTVLEDPSTESSRAAIHLDNQFRLLREDMLYEMREELAIAFGTKKGRHRGVKIKGMTMKELDFGDDRRRANWGLVCVCKEDFPEMCNLKDTKDRKQYLSDKRQFFKHQSLACLVAGKEIIAFPSINRDENRLAKNPPEIVIQLEGTESILKTLRKLKMEDDIMLIQIDTAVFAYEPVLKALQQAKTLPLSNELLLWKKGEPLEEIPDHVPAVVDALRANSRTNLKSILGTATDIQLDSSQAASLISGLSQKVSLIQGPPGTGKSFIGALLAKAIFGLTQRSILVVCYTNHALDDILTSLLDIGIPDASMLRLGGKSTLRTEPLTLQKQPRGAARGRTEWDLIDELKGQLAKIQANLKRSFECYLKSSNPSLQAILDYIEFEDPEYYVTFQVPANEDGMDVVDHKGKVIGADYLLNRWSKGWDAGSFVAATESSDIKQAWRLPLKDREALLNTWKDALLQENIQEVTTNAEEHNRCLQRLNRAFSSDTVNILRSKRIVGCTTTAAAKYKEEIQAFNPNILLVEEAGEILESHILTSLGPETSQMILIGDHKQLRPKVNNYVLTVEKGDDYDLNRSLFERLILRDYPHKSLSQQHRMRPEISSLIRHLTYPELIDAPKTKNRSNVLGMQDNLVFIDHRKPEDENANISDKRDVASPSSKQNSFEAVMILKIVKYLAQQGYGTDRLVILTPYLGQLSKLREILKKDTDPILNDLDSFELVRAGLLSPATARLSRKPIRLATIDNYQGEESDIVIASLTRSNPACDIGFMFAPERLNVLLSRARDGLIILGNAHTFKNARKGKELWQKFFSLLADGDHVYEGLPIKCERHPGKKAMMSKAEDFDFFCPDGGCTLPCGVVLSCGLHTCPSNCHQLSDHSKVPCEEFLSSKCSSGHTLTWMCKDGQAKACNKCERAKKLADTQKKEELAANARRDEEQRAHLERMDALNAQIAREERLREDERRRQERLNAIRQKENDLASIKARFGLQVPVPSHSHSEGSSPDNRTAATFVDDQQSGRRDGVFDTPAERPSSSKTDDRNIAGSRAPTAPNPGTDPAQPSMFNSWWGAMSSAMSPLLNRQQPTASSPPVGKPFPPLKKSPSQIEWKCQKDVEGAQNDAIDAIMDMTGLESVKERVLGIKAKIETSKRQGADIKHERFNAVLLGNPGTGKTTIARHYAKFLSSTKVIPGNSFIETTGSRLASIEGVQGTKNIIDTVIGSGGGAIFIDEAYQLTSGNNPGGAAVLDLLLTEMENNIGTLVFLLAGYDKEMEKFFEHNPGLTSRVPYRFRFADYKDEELMSIFENTLKKTFKGKMKVEGGINGLYGRIVIRRLGRRRGLPGFGNARDLQIAFARIRERQSVRLTRERKDGKQVDDFIMTGEDLIGPDPSAIIQRSKEWDTLQNLTGLKAVKDSVQGLFQLVEENFQRELQEKEPLEMSLNRVFLGSPGTGKTTVAKLYGKILADMGLLSNGDVVVKNPSDFVGAVLGASEANTKAILASSVGKVLIIDEAYMLYGGGINDGNSGSGSGSNQFKTSVIDTIVAEVQNVPGEDRCVLLLGYKDQMIEMFQNVNPGMSRRFKIEDAFMFEDFNDTELLQILEQKLRQQDLDATPRAKKVVADLLSRMRNRPNFGNAGEVENLITRAKPHAVARRAKLPQSEKTPDVVFEPEDFDPNWDRHARAAEDIVKLFADVIGCEGIVQRLQNYLEIAEVCKLRDMDPRERIPTNFIFTGPPGTGKTTVARKIGQVFYNMGILASAEVIECSASDLVGQYVGQTGPKTKKLFQKALGKVLFIDEAYRLAAGQFSQEAVDELVGLLTHTDFKSKLIVVLAGYEKDMNQLMAVNSGLSSRFPDQIFFHNMDAEHCLEVITRELQKNGIETHTWDTQSNNPPIVEMKELINDMSELPDWGNARDMITASKEMVNRALRSLKGASPAAQPMFSPKDALDVMRDMLAARQKRSKIPPSRRRQTFGLPEQSFTRHSEPPPALSPSTPTDASPSPADTQATTPTSPPANVNQGARSRGQGQNSNARGKPRNHNGPPRNALHVHTNPRTQAEGSQRDPDRDAGVPDHIWRQLLAAKRAATEVAKKAESDVKGLTQSLAREDKNAKGEEKAAADLKKAEQAEKDAQKRAELQRQAETARLRAVAARAAREKAAADLRARQEQERQRKEKEARAQQKLREMGVCPAGYRWIKMGRVYRCAGGTHHVDADRLGL</sequence>
<feature type="region of interest" description="Disordered" evidence="4">
    <location>
        <begin position="1149"/>
        <end position="1173"/>
    </location>
</feature>
<reference evidence="6 7" key="1">
    <citation type="journal article" date="2018" name="Evol. Lett.">
        <title>Horizontal gene cluster transfer increased hallucinogenic mushroom diversity.</title>
        <authorList>
            <person name="Reynolds H.T."/>
            <person name="Vijayakumar V."/>
            <person name="Gluck-Thaler E."/>
            <person name="Korotkin H.B."/>
            <person name="Matheny P.B."/>
            <person name="Slot J.C."/>
        </authorList>
    </citation>
    <scope>NUCLEOTIDE SEQUENCE [LARGE SCALE GENOMIC DNA]</scope>
    <source>
        <strain evidence="6 7">SRW20</strain>
    </source>
</reference>
<feature type="region of interest" description="Disordered" evidence="4">
    <location>
        <begin position="2177"/>
        <end position="2288"/>
    </location>
</feature>
<dbReference type="InterPro" id="IPR047187">
    <property type="entry name" value="SF1_C_Upf1"/>
</dbReference>
<dbReference type="CDD" id="cd18808">
    <property type="entry name" value="SF1_C_Upf1"/>
    <property type="match status" value="1"/>
</dbReference>
<evidence type="ECO:0000256" key="3">
    <source>
        <dbReference type="ARBA" id="ARBA00022840"/>
    </source>
</evidence>
<dbReference type="GO" id="GO:0005524">
    <property type="term" value="F:ATP binding"/>
    <property type="evidence" value="ECO:0007669"/>
    <property type="project" value="UniProtKB-KW"/>
</dbReference>
<feature type="region of interest" description="Disordered" evidence="4">
    <location>
        <begin position="1304"/>
        <end position="1326"/>
    </location>
</feature>
<dbReference type="PANTHER" id="PTHR43392">
    <property type="entry name" value="AAA-TYPE ATPASE FAMILY PROTEIN / ANKYRIN REPEAT FAMILY PROTEIN"/>
    <property type="match status" value="1"/>
</dbReference>
<dbReference type="PRINTS" id="PR00819">
    <property type="entry name" value="CBXCFQXSUPER"/>
</dbReference>